<dbReference type="Proteomes" id="UP000029221">
    <property type="component" value="Unassembled WGS sequence"/>
</dbReference>
<evidence type="ECO:0000313" key="2">
    <source>
        <dbReference type="Proteomes" id="UP000029221"/>
    </source>
</evidence>
<dbReference type="AlphaFoldDB" id="A0A090QLX7"/>
<accession>A0A090QLX7</accession>
<dbReference type="EMBL" id="BBML01000002">
    <property type="protein sequence ID" value="GAK96506.1"/>
    <property type="molecule type" value="Genomic_DNA"/>
</dbReference>
<reference evidence="1" key="1">
    <citation type="journal article" date="2014" name="Genome Announc.">
        <title>Draft Genome Sequences of Marine Flavobacterium Nonlabens Strains NR17, NR24, NR27, NR32, NR33, and Ara13.</title>
        <authorList>
            <person name="Nakanishi M."/>
            <person name="Meirelles P."/>
            <person name="Suzuki R."/>
            <person name="Takatani N."/>
            <person name="Mino S."/>
            <person name="Suda W."/>
            <person name="Oshima K."/>
            <person name="Hattori M."/>
            <person name="Ohkuma M."/>
            <person name="Hosokawa M."/>
            <person name="Miyashita K."/>
            <person name="Thompson F.L."/>
            <person name="Niwa A."/>
            <person name="Sawabe T."/>
            <person name="Sawabe T."/>
        </authorList>
    </citation>
    <scope>NUCLEOTIDE SEQUENCE [LARGE SCALE GENOMIC DNA]</scope>
    <source>
        <strain evidence="1">JCM 19294</strain>
    </source>
</reference>
<sequence>MKKNISPSFFVLAFAKATHKKLLFLELLPRQRQVKHCSMLM</sequence>
<comment type="caution">
    <text evidence="1">The sequence shown here is derived from an EMBL/GenBank/DDBJ whole genome shotgun (WGS) entry which is preliminary data.</text>
</comment>
<protein>
    <submittedName>
        <fullName evidence="1">Uncharacterized protein</fullName>
    </submittedName>
</protein>
<proteinExistence type="predicted"/>
<gene>
    <name evidence="1" type="ORF">JCM19294_2019</name>
</gene>
<name>A0A090QLX7_9FLAO</name>
<keyword evidence="2" id="KW-1185">Reference proteome</keyword>
<organism evidence="1 2">
    <name type="scientific">Nonlabens tegetincola</name>
    <dbReference type="NCBI Taxonomy" id="323273"/>
    <lineage>
        <taxon>Bacteria</taxon>
        <taxon>Pseudomonadati</taxon>
        <taxon>Bacteroidota</taxon>
        <taxon>Flavobacteriia</taxon>
        <taxon>Flavobacteriales</taxon>
        <taxon>Flavobacteriaceae</taxon>
        <taxon>Nonlabens</taxon>
    </lineage>
</organism>
<evidence type="ECO:0000313" key="1">
    <source>
        <dbReference type="EMBL" id="GAK96506.1"/>
    </source>
</evidence>